<evidence type="ECO:0000313" key="1">
    <source>
        <dbReference type="EMBL" id="CAJ1001198.1"/>
    </source>
</evidence>
<evidence type="ECO:0000313" key="2">
    <source>
        <dbReference type="Proteomes" id="UP001189619"/>
    </source>
</evidence>
<dbReference type="Proteomes" id="UP001189619">
    <property type="component" value="Chromosome"/>
</dbReference>
<dbReference type="KEGG" id="bayd:BSPP4475_02535"/>
<protein>
    <submittedName>
        <fullName evidence="1">Uncharacterized protein</fullName>
    </submittedName>
</protein>
<dbReference type="EMBL" id="OY569118">
    <property type="protein sequence ID" value="CAJ1001198.1"/>
    <property type="molecule type" value="Genomic_DNA"/>
</dbReference>
<organism evidence="1 2">
    <name type="scientific">Brevibacillus aydinogluensis</name>
    <dbReference type="NCBI Taxonomy" id="927786"/>
    <lineage>
        <taxon>Bacteria</taxon>
        <taxon>Bacillati</taxon>
        <taxon>Bacillota</taxon>
        <taxon>Bacilli</taxon>
        <taxon>Bacillales</taxon>
        <taxon>Paenibacillaceae</taxon>
        <taxon>Brevibacillus</taxon>
    </lineage>
</organism>
<gene>
    <name evidence="1" type="ORF">BSPP4475_02535</name>
</gene>
<reference evidence="1" key="1">
    <citation type="submission" date="2023-07" db="EMBL/GenBank/DDBJ databases">
        <authorList>
            <person name="Ivanov I."/>
            <person name="Teneva D."/>
            <person name="Stoikov I."/>
        </authorList>
    </citation>
    <scope>NUCLEOTIDE SEQUENCE</scope>
    <source>
        <strain evidence="1">4475</strain>
    </source>
</reference>
<accession>A0AA48M4P2</accession>
<dbReference type="AlphaFoldDB" id="A0AA48M4P2"/>
<name>A0AA48M4P2_9BACL</name>
<keyword evidence="2" id="KW-1185">Reference proteome</keyword>
<proteinExistence type="predicted"/>
<sequence length="34" mass="4070">MMKKENRLPSGSGCMRVWLFLYSLYLREYALLVT</sequence>